<evidence type="ECO:0000259" key="5">
    <source>
        <dbReference type="PROSITE" id="PS50041"/>
    </source>
</evidence>
<sequence length="302" mass="34772">MSEEEINYASVVFKPKNKPPPEAKDEEETVYDEVKVHSQTSEQTADTNGLMPYKKGKNSCGACQLVACFLSILCVILIIGIIVVCIYFVSPSQDKQLDQLKHNQTTLLAENDNLTKRNTELISDNENLRQNKDNLTVQLNQLKTMYNVSESKLKNLTEENQNLKTQNQELEAQRNNLTQQIEKEETEWNELNVTRAQWSIDAYCPIERDKRHCNACQAGWLNYTSSCYAINNAVHDEQKNWREAQENCRGKASDLVVVVDEKEKEYIIDHSWVSSGTRGYWIGLRVEDGRWKWVDGSDLTKE</sequence>
<dbReference type="PANTHER" id="PTHR45710">
    <property type="entry name" value="C-TYPE LECTIN DOMAIN-CONTAINING PROTEIN 180"/>
    <property type="match status" value="1"/>
</dbReference>
<evidence type="ECO:0000313" key="6">
    <source>
        <dbReference type="Ensembl" id="ENSSLDP00000023018.1"/>
    </source>
</evidence>
<name>A0A3B4Y571_SERLL</name>
<keyword evidence="4" id="KW-0812">Transmembrane</keyword>
<evidence type="ECO:0000256" key="1">
    <source>
        <dbReference type="ARBA" id="ARBA00004401"/>
    </source>
</evidence>
<dbReference type="InterPro" id="IPR016186">
    <property type="entry name" value="C-type_lectin-like/link_sf"/>
</dbReference>
<evidence type="ECO:0000256" key="2">
    <source>
        <dbReference type="SAM" id="Coils"/>
    </source>
</evidence>
<dbReference type="PANTHER" id="PTHR45710:SF26">
    <property type="entry name" value="RH26557P"/>
    <property type="match status" value="1"/>
</dbReference>
<evidence type="ECO:0000256" key="4">
    <source>
        <dbReference type="SAM" id="Phobius"/>
    </source>
</evidence>
<dbReference type="GeneTree" id="ENSGT01000000214996"/>
<organism evidence="6 7">
    <name type="scientific">Seriola lalandi dorsalis</name>
    <dbReference type="NCBI Taxonomy" id="1841481"/>
    <lineage>
        <taxon>Eukaryota</taxon>
        <taxon>Metazoa</taxon>
        <taxon>Chordata</taxon>
        <taxon>Craniata</taxon>
        <taxon>Vertebrata</taxon>
        <taxon>Euteleostomi</taxon>
        <taxon>Actinopterygii</taxon>
        <taxon>Neopterygii</taxon>
        <taxon>Teleostei</taxon>
        <taxon>Neoteleostei</taxon>
        <taxon>Acanthomorphata</taxon>
        <taxon>Carangaria</taxon>
        <taxon>Carangiformes</taxon>
        <taxon>Carangidae</taxon>
        <taxon>Seriola</taxon>
    </lineage>
</organism>
<keyword evidence="4" id="KW-1133">Transmembrane helix</keyword>
<reference evidence="6" key="2">
    <citation type="submission" date="2025-09" db="UniProtKB">
        <authorList>
            <consortium name="Ensembl"/>
        </authorList>
    </citation>
    <scope>IDENTIFICATION</scope>
</reference>
<dbReference type="Pfam" id="PF00059">
    <property type="entry name" value="Lectin_C"/>
    <property type="match status" value="1"/>
</dbReference>
<feature type="transmembrane region" description="Helical" evidence="4">
    <location>
        <begin position="65"/>
        <end position="89"/>
    </location>
</feature>
<dbReference type="InterPro" id="IPR050828">
    <property type="entry name" value="C-type_lectin/matrix_domain"/>
</dbReference>
<accession>A0A3B4Y571</accession>
<keyword evidence="7" id="KW-1185">Reference proteome</keyword>
<dbReference type="GO" id="GO:0005886">
    <property type="term" value="C:plasma membrane"/>
    <property type="evidence" value="ECO:0007669"/>
    <property type="project" value="UniProtKB-SubCell"/>
</dbReference>
<feature type="domain" description="C-type lectin" evidence="5">
    <location>
        <begin position="223"/>
        <end position="302"/>
    </location>
</feature>
<dbReference type="Gene3D" id="3.10.100.10">
    <property type="entry name" value="Mannose-Binding Protein A, subunit A"/>
    <property type="match status" value="1"/>
</dbReference>
<dbReference type="InterPro" id="IPR016187">
    <property type="entry name" value="CTDL_fold"/>
</dbReference>
<evidence type="ECO:0000313" key="7">
    <source>
        <dbReference type="Proteomes" id="UP000261360"/>
    </source>
</evidence>
<keyword evidence="2" id="KW-0175">Coiled coil</keyword>
<dbReference type="Ensembl" id="ENSSLDT00000023758.1">
    <property type="protein sequence ID" value="ENSSLDP00000023018.1"/>
    <property type="gene ID" value="ENSSLDG00000017973.1"/>
</dbReference>
<evidence type="ECO:0000256" key="3">
    <source>
        <dbReference type="SAM" id="MobiDB-lite"/>
    </source>
</evidence>
<dbReference type="AlphaFoldDB" id="A0A3B4Y571"/>
<protein>
    <submittedName>
        <fullName evidence="6">Asialoglycoprotein receptor 1-like</fullName>
    </submittedName>
</protein>
<feature type="coiled-coil region" evidence="2">
    <location>
        <begin position="97"/>
        <end position="194"/>
    </location>
</feature>
<dbReference type="InterPro" id="IPR001304">
    <property type="entry name" value="C-type_lectin-like"/>
</dbReference>
<dbReference type="PROSITE" id="PS50041">
    <property type="entry name" value="C_TYPE_LECTIN_2"/>
    <property type="match status" value="1"/>
</dbReference>
<dbReference type="Proteomes" id="UP000261360">
    <property type="component" value="Unplaced"/>
</dbReference>
<comment type="subcellular location">
    <subcellularLocation>
        <location evidence="1">Cell membrane</location>
        <topology evidence="1">Single-pass type II membrane protein</topology>
    </subcellularLocation>
</comment>
<dbReference type="SUPFAM" id="SSF56436">
    <property type="entry name" value="C-type lectin-like"/>
    <property type="match status" value="1"/>
</dbReference>
<dbReference type="STRING" id="1841481.ENSSLDP00000023018"/>
<reference evidence="6" key="1">
    <citation type="submission" date="2025-08" db="UniProtKB">
        <authorList>
            <consortium name="Ensembl"/>
        </authorList>
    </citation>
    <scope>IDENTIFICATION</scope>
</reference>
<keyword evidence="4" id="KW-0472">Membrane</keyword>
<proteinExistence type="predicted"/>
<feature type="region of interest" description="Disordered" evidence="3">
    <location>
        <begin position="1"/>
        <end position="29"/>
    </location>
</feature>